<dbReference type="Proteomes" id="UP000094622">
    <property type="component" value="Unassembled WGS sequence"/>
</dbReference>
<dbReference type="Gene3D" id="1.10.10.10">
    <property type="entry name" value="Winged helix-like DNA-binding domain superfamily/Winged helix DNA-binding domain"/>
    <property type="match status" value="1"/>
</dbReference>
<evidence type="ECO:0000313" key="2">
    <source>
        <dbReference type="EMBL" id="ODN70360.1"/>
    </source>
</evidence>
<accession>A0A1E3H231</accession>
<reference evidence="2 3" key="1">
    <citation type="submission" date="2016-07" db="EMBL/GenBank/DDBJ databases">
        <title>Draft Genome Sequence of Methylobrevis pamukkalensis PK2.</title>
        <authorList>
            <person name="Vasilenko O.V."/>
            <person name="Doronina N.V."/>
            <person name="Shmareva M.N."/>
            <person name="Tarlachkov S.V."/>
            <person name="Mustakhimov I."/>
            <person name="Trotsenko Y.A."/>
        </authorList>
    </citation>
    <scope>NUCLEOTIDE SEQUENCE [LARGE SCALE GENOMIC DNA]</scope>
    <source>
        <strain evidence="2 3">PK2</strain>
    </source>
</reference>
<evidence type="ECO:0000313" key="3">
    <source>
        <dbReference type="Proteomes" id="UP000094622"/>
    </source>
</evidence>
<sequence length="47" mass="5157">METRSLDTEAAQKTLRELAMEQRLTLEDAAALLLKSDAAARPSGRRA</sequence>
<keyword evidence="3" id="KW-1185">Reference proteome</keyword>
<comment type="caution">
    <text evidence="2">The sequence shown here is derived from an EMBL/GenBank/DDBJ whole genome shotgun (WGS) entry which is preliminary data.</text>
</comment>
<proteinExistence type="predicted"/>
<dbReference type="EMBL" id="MCRJ01000053">
    <property type="protein sequence ID" value="ODN70360.1"/>
    <property type="molecule type" value="Genomic_DNA"/>
</dbReference>
<protein>
    <recommendedName>
        <fullName evidence="1">ANTAR domain-containing protein</fullName>
    </recommendedName>
</protein>
<feature type="domain" description="ANTAR" evidence="1">
    <location>
        <begin position="1"/>
        <end position="34"/>
    </location>
</feature>
<dbReference type="InterPro" id="IPR005561">
    <property type="entry name" value="ANTAR"/>
</dbReference>
<organism evidence="2 3">
    <name type="scientific">Methylobrevis pamukkalensis</name>
    <dbReference type="NCBI Taxonomy" id="1439726"/>
    <lineage>
        <taxon>Bacteria</taxon>
        <taxon>Pseudomonadati</taxon>
        <taxon>Pseudomonadota</taxon>
        <taxon>Alphaproteobacteria</taxon>
        <taxon>Hyphomicrobiales</taxon>
        <taxon>Pleomorphomonadaceae</taxon>
        <taxon>Methylobrevis</taxon>
    </lineage>
</organism>
<dbReference type="InterPro" id="IPR036388">
    <property type="entry name" value="WH-like_DNA-bd_sf"/>
</dbReference>
<evidence type="ECO:0000259" key="1">
    <source>
        <dbReference type="PROSITE" id="PS50921"/>
    </source>
</evidence>
<dbReference type="GO" id="GO:0003723">
    <property type="term" value="F:RNA binding"/>
    <property type="evidence" value="ECO:0007669"/>
    <property type="project" value="InterPro"/>
</dbReference>
<dbReference type="RefSeq" id="WP_342586253.1">
    <property type="nucleotide sequence ID" value="NZ_MCRJ01000053.1"/>
</dbReference>
<name>A0A1E3H231_9HYPH</name>
<dbReference type="PROSITE" id="PS50921">
    <property type="entry name" value="ANTAR"/>
    <property type="match status" value="1"/>
</dbReference>
<dbReference type="AlphaFoldDB" id="A0A1E3H231"/>
<gene>
    <name evidence="2" type="ORF">A6302_02338</name>
</gene>